<dbReference type="AlphaFoldDB" id="A0A330L5Q2"/>
<organism evidence="1 2">
    <name type="scientific">Nitrospira lenta</name>
    <dbReference type="NCBI Taxonomy" id="1436998"/>
    <lineage>
        <taxon>Bacteria</taxon>
        <taxon>Pseudomonadati</taxon>
        <taxon>Nitrospirota</taxon>
        <taxon>Nitrospiria</taxon>
        <taxon>Nitrospirales</taxon>
        <taxon>Nitrospiraceae</taxon>
        <taxon>Nitrospira</taxon>
    </lineage>
</organism>
<protein>
    <submittedName>
        <fullName evidence="1">Uncharacterized protein</fullName>
    </submittedName>
</protein>
<name>A0A330L5Q2_9BACT</name>
<gene>
    <name evidence="1" type="ORF">NITLEN_20667</name>
</gene>
<evidence type="ECO:0000313" key="2">
    <source>
        <dbReference type="Proteomes" id="UP000248168"/>
    </source>
</evidence>
<dbReference type="EMBL" id="OUNR01000012">
    <property type="protein sequence ID" value="SPP65027.1"/>
    <property type="molecule type" value="Genomic_DNA"/>
</dbReference>
<keyword evidence="2" id="KW-1185">Reference proteome</keyword>
<evidence type="ECO:0000313" key="1">
    <source>
        <dbReference type="EMBL" id="SPP65027.1"/>
    </source>
</evidence>
<reference evidence="2" key="1">
    <citation type="submission" date="2018-04" db="EMBL/GenBank/DDBJ databases">
        <authorList>
            <person name="Lucker S."/>
            <person name="Sakoula D."/>
        </authorList>
    </citation>
    <scope>NUCLEOTIDE SEQUENCE [LARGE SCALE GENOMIC DNA]</scope>
</reference>
<dbReference type="Proteomes" id="UP000248168">
    <property type="component" value="Unassembled WGS sequence"/>
</dbReference>
<sequence>MSFTLLSEKAFVIVGLVSLRYACVEC</sequence>
<proteinExistence type="predicted"/>
<accession>A0A330L5Q2</accession>
<dbReference type="InParanoid" id="A0A330L5Q2"/>